<dbReference type="Pfam" id="PF00005">
    <property type="entry name" value="ABC_tran"/>
    <property type="match status" value="1"/>
</dbReference>
<evidence type="ECO:0000313" key="5">
    <source>
        <dbReference type="EMBL" id="KAG9066934.1"/>
    </source>
</evidence>
<protein>
    <recommendedName>
        <fullName evidence="4">ABC transporter domain-containing protein</fullName>
    </recommendedName>
</protein>
<name>A0A9P7XTB2_9FUNG</name>
<dbReference type="InterPro" id="IPR003439">
    <property type="entry name" value="ABC_transporter-like_ATP-bd"/>
</dbReference>
<dbReference type="AlphaFoldDB" id="A0A9P7XTB2"/>
<dbReference type="PANTHER" id="PTHR43119">
    <property type="entry name" value="ABC TRANSPORT PROTEIN ATP-BINDING COMPONENT-RELATED"/>
    <property type="match status" value="1"/>
</dbReference>
<accession>A0A9P7XTB2</accession>
<dbReference type="Proteomes" id="UP000707451">
    <property type="component" value="Unassembled WGS sequence"/>
</dbReference>
<evidence type="ECO:0000259" key="4">
    <source>
        <dbReference type="PROSITE" id="PS50893"/>
    </source>
</evidence>
<dbReference type="Gene3D" id="3.40.50.300">
    <property type="entry name" value="P-loop containing nucleotide triphosphate hydrolases"/>
    <property type="match status" value="1"/>
</dbReference>
<evidence type="ECO:0000256" key="3">
    <source>
        <dbReference type="SAM" id="MobiDB-lite"/>
    </source>
</evidence>
<dbReference type="EMBL" id="JAHRHY010000009">
    <property type="protein sequence ID" value="KAG9066934.1"/>
    <property type="molecule type" value="Genomic_DNA"/>
</dbReference>
<reference evidence="5" key="1">
    <citation type="submission" date="2021-06" db="EMBL/GenBank/DDBJ databases">
        <title>Genome Sequence of Mortierella hyaline Strain SCG-10, a Cold-Adapted, Nitrate-Reducing Fungus Isolated from Soil in Minnesota, USA.</title>
        <authorList>
            <person name="Aldossari N."/>
        </authorList>
    </citation>
    <scope>NUCLEOTIDE SEQUENCE</scope>
    <source>
        <strain evidence="5">SCG-10</strain>
    </source>
</reference>
<keyword evidence="2" id="KW-0067">ATP-binding</keyword>
<proteinExistence type="predicted"/>
<feature type="region of interest" description="Disordered" evidence="3">
    <location>
        <begin position="206"/>
        <end position="276"/>
    </location>
</feature>
<gene>
    <name evidence="5" type="ORF">KI688_012846</name>
</gene>
<dbReference type="SUPFAM" id="SSF52540">
    <property type="entry name" value="P-loop containing nucleoside triphosphate hydrolases"/>
    <property type="match status" value="1"/>
</dbReference>
<keyword evidence="6" id="KW-1185">Reference proteome</keyword>
<keyword evidence="1" id="KW-0547">Nucleotide-binding</keyword>
<organism evidence="5 6">
    <name type="scientific">Linnemannia hyalina</name>
    <dbReference type="NCBI Taxonomy" id="64524"/>
    <lineage>
        <taxon>Eukaryota</taxon>
        <taxon>Fungi</taxon>
        <taxon>Fungi incertae sedis</taxon>
        <taxon>Mucoromycota</taxon>
        <taxon>Mortierellomycotina</taxon>
        <taxon>Mortierellomycetes</taxon>
        <taxon>Mortierellales</taxon>
        <taxon>Mortierellaceae</taxon>
        <taxon>Linnemannia</taxon>
    </lineage>
</organism>
<evidence type="ECO:0000256" key="1">
    <source>
        <dbReference type="ARBA" id="ARBA00022741"/>
    </source>
</evidence>
<evidence type="ECO:0000313" key="6">
    <source>
        <dbReference type="Proteomes" id="UP000707451"/>
    </source>
</evidence>
<sequence>MSSPLFRAKDIGKKNSDGTWLFRNIDIDFSHGVMTITGPSGVGKSTLLKCINQTIVMDEGQVWLDDKIGFISFLDEVISKIMYIPQRTTIMESTPLDFLEEVRAFSTHKRNKDSYDDPVQIALDWGIRPHLWHKKWNTLSGGEMQRISLAIGCSFRPEILLLDEPTSALDEISCEKVEKTLGQLNCLWVTHNPQQAHRINSAGELVMRGGDNREPPLEVSIDDGNNNNSKKKDGGWGQDGEGEESQGKTAGAGTQGEATQESSSSSSAKTIQAGRH</sequence>
<dbReference type="InterPro" id="IPR003593">
    <property type="entry name" value="AAA+_ATPase"/>
</dbReference>
<dbReference type="InterPro" id="IPR027417">
    <property type="entry name" value="P-loop_NTPase"/>
</dbReference>
<dbReference type="OrthoDB" id="6593433at2759"/>
<dbReference type="PROSITE" id="PS50893">
    <property type="entry name" value="ABC_TRANSPORTER_2"/>
    <property type="match status" value="1"/>
</dbReference>
<dbReference type="GO" id="GO:0005524">
    <property type="term" value="F:ATP binding"/>
    <property type="evidence" value="ECO:0007669"/>
    <property type="project" value="UniProtKB-KW"/>
</dbReference>
<dbReference type="SMART" id="SM00382">
    <property type="entry name" value="AAA"/>
    <property type="match status" value="1"/>
</dbReference>
<feature type="domain" description="ABC transporter" evidence="4">
    <location>
        <begin position="6"/>
        <end position="258"/>
    </location>
</feature>
<comment type="caution">
    <text evidence="5">The sequence shown here is derived from an EMBL/GenBank/DDBJ whole genome shotgun (WGS) entry which is preliminary data.</text>
</comment>
<dbReference type="PANTHER" id="PTHR43119:SF1">
    <property type="entry name" value="ABC TRANSPORTER DOMAIN-CONTAINING PROTEIN"/>
    <property type="match status" value="1"/>
</dbReference>
<evidence type="ECO:0000256" key="2">
    <source>
        <dbReference type="ARBA" id="ARBA00022840"/>
    </source>
</evidence>
<dbReference type="GO" id="GO:0016887">
    <property type="term" value="F:ATP hydrolysis activity"/>
    <property type="evidence" value="ECO:0007669"/>
    <property type="project" value="InterPro"/>
</dbReference>